<evidence type="ECO:0000259" key="2">
    <source>
        <dbReference type="PROSITE" id="PS51387"/>
    </source>
</evidence>
<dbReference type="InterPro" id="IPR016167">
    <property type="entry name" value="FAD-bd_PCMH_sub1"/>
</dbReference>
<dbReference type="GO" id="GO:0016020">
    <property type="term" value="C:membrane"/>
    <property type="evidence" value="ECO:0007669"/>
    <property type="project" value="InterPro"/>
</dbReference>
<feature type="domain" description="FAD-binding PCMH-type" evidence="2">
    <location>
        <begin position="9"/>
        <end position="173"/>
    </location>
</feature>
<dbReference type="Gene3D" id="3.30.70.2530">
    <property type="match status" value="1"/>
</dbReference>
<dbReference type="Gene3D" id="1.10.45.10">
    <property type="entry name" value="Vanillyl-alcohol Oxidase, Chain A, domain 4"/>
    <property type="match status" value="1"/>
</dbReference>
<dbReference type="InterPro" id="IPR036318">
    <property type="entry name" value="FAD-bd_PCMH-like_sf"/>
</dbReference>
<gene>
    <name evidence="3" type="ORF">DDQ50_09970</name>
</gene>
<dbReference type="PANTHER" id="PTHR43762:SF1">
    <property type="entry name" value="D-ARABINONO-1,4-LACTONE OXIDASE"/>
    <property type="match status" value="1"/>
</dbReference>
<dbReference type="OrthoDB" id="9800184at2"/>
<dbReference type="SUPFAM" id="SSF56176">
    <property type="entry name" value="FAD-binding/transporter-associated domain-like"/>
    <property type="match status" value="1"/>
</dbReference>
<dbReference type="EMBL" id="QEOP01000002">
    <property type="protein sequence ID" value="PVZ94070.1"/>
    <property type="molecule type" value="Genomic_DNA"/>
</dbReference>
<dbReference type="Gene3D" id="3.30.465.10">
    <property type="match status" value="1"/>
</dbReference>
<dbReference type="GO" id="GO:0003885">
    <property type="term" value="F:D-arabinono-1,4-lactone oxidase activity"/>
    <property type="evidence" value="ECO:0007669"/>
    <property type="project" value="InterPro"/>
</dbReference>
<name>A0A2V1HSY3_9MICO</name>
<dbReference type="InterPro" id="IPR006094">
    <property type="entry name" value="Oxid_FAD_bind_N"/>
</dbReference>
<dbReference type="PANTHER" id="PTHR43762">
    <property type="entry name" value="L-GULONOLACTONE OXIDASE"/>
    <property type="match status" value="1"/>
</dbReference>
<dbReference type="PIRSF" id="PIRSF000136">
    <property type="entry name" value="LGO_GLO"/>
    <property type="match status" value="1"/>
</dbReference>
<keyword evidence="1" id="KW-0560">Oxidoreductase</keyword>
<dbReference type="GO" id="GO:0071949">
    <property type="term" value="F:FAD binding"/>
    <property type="evidence" value="ECO:0007669"/>
    <property type="project" value="InterPro"/>
</dbReference>
<sequence length="415" mass="44679">MGTNWAGNYRFQATTVHRPGSLDELVDVVAGASRLRPLGTRHSFNDIADSPGSLVSLEAMPTDVTVDEARGVVWASGGMRYGDLARTLEARGLALHNLASLPHISLAGSVATGTHGSGSRNGSLATAVAGLEIVTASGEVRTLHRGDPDFAGAVVSLGALGVVARIALDIQPSFTVNQRVFLDLPFSTVEEHLADILAQGYSTSLFTRWTGDTVDQMWVKSRGDGAPSETFGGTPASVAMHPIAGVDATSATAQLGVPGAWLDRLPHFKLEFTPSAGEELQSEFFVPVARATDALKAIRGLAERIAPLLLVCEIRAIAADDLWLSGMNETETVAFHFTWQRREPEVRAVVALIEQALAPFRARPHWGKVFTLEATDIRDLYPRFDDFLRLREKYDPEGVFVDAYVERVLLGGRPA</sequence>
<organism evidence="3 4">
    <name type="scientific">Amnibacterium flavum</name>
    <dbReference type="NCBI Taxonomy" id="2173173"/>
    <lineage>
        <taxon>Bacteria</taxon>
        <taxon>Bacillati</taxon>
        <taxon>Actinomycetota</taxon>
        <taxon>Actinomycetes</taxon>
        <taxon>Micrococcales</taxon>
        <taxon>Microbacteriaceae</taxon>
        <taxon>Amnibacterium</taxon>
    </lineage>
</organism>
<comment type="caution">
    <text evidence="3">The sequence shown here is derived from an EMBL/GenBank/DDBJ whole genome shotgun (WGS) entry which is preliminary data.</text>
</comment>
<dbReference type="AlphaFoldDB" id="A0A2V1HSY3"/>
<evidence type="ECO:0000313" key="3">
    <source>
        <dbReference type="EMBL" id="PVZ94070.1"/>
    </source>
</evidence>
<dbReference type="Gene3D" id="3.30.43.10">
    <property type="entry name" value="Uridine Diphospho-n-acetylenolpyruvylglucosamine Reductase, domain 2"/>
    <property type="match status" value="1"/>
</dbReference>
<reference evidence="3 4" key="1">
    <citation type="submission" date="2018-05" db="EMBL/GenBank/DDBJ databases">
        <title>Amnibacterium sp. M8JJ-5, whole genome shotgun sequence.</title>
        <authorList>
            <person name="Tuo L."/>
        </authorList>
    </citation>
    <scope>NUCLEOTIDE SEQUENCE [LARGE SCALE GENOMIC DNA]</scope>
    <source>
        <strain evidence="3 4">M8JJ-5</strain>
    </source>
</reference>
<evidence type="ECO:0000256" key="1">
    <source>
        <dbReference type="ARBA" id="ARBA00023002"/>
    </source>
</evidence>
<dbReference type="InterPro" id="IPR010031">
    <property type="entry name" value="FAD_lactone_oxidase-like"/>
</dbReference>
<dbReference type="GO" id="GO:0080049">
    <property type="term" value="F:L-gulono-1,4-lactone dehydrogenase activity"/>
    <property type="evidence" value="ECO:0007669"/>
    <property type="project" value="TreeGrafter"/>
</dbReference>
<dbReference type="Proteomes" id="UP000244893">
    <property type="component" value="Unassembled WGS sequence"/>
</dbReference>
<dbReference type="Pfam" id="PF01565">
    <property type="entry name" value="FAD_binding_4"/>
    <property type="match status" value="1"/>
</dbReference>
<evidence type="ECO:0000313" key="4">
    <source>
        <dbReference type="Proteomes" id="UP000244893"/>
    </source>
</evidence>
<dbReference type="Gene3D" id="3.30.70.2520">
    <property type="match status" value="1"/>
</dbReference>
<dbReference type="InterPro" id="IPR016171">
    <property type="entry name" value="Vanillyl_alc_oxidase_C-sub2"/>
</dbReference>
<protein>
    <submittedName>
        <fullName evidence="3">FAD-binding protein</fullName>
    </submittedName>
</protein>
<dbReference type="Pfam" id="PF04030">
    <property type="entry name" value="ALO"/>
    <property type="match status" value="1"/>
</dbReference>
<keyword evidence="4" id="KW-1185">Reference proteome</keyword>
<proteinExistence type="predicted"/>
<dbReference type="InterPro" id="IPR016166">
    <property type="entry name" value="FAD-bd_PCMH"/>
</dbReference>
<dbReference type="InterPro" id="IPR007173">
    <property type="entry name" value="ALO_C"/>
</dbReference>
<accession>A0A2V1HSY3</accession>
<dbReference type="PROSITE" id="PS51387">
    <property type="entry name" value="FAD_PCMH"/>
    <property type="match status" value="1"/>
</dbReference>
<dbReference type="InterPro" id="IPR016169">
    <property type="entry name" value="FAD-bd_PCMH_sub2"/>
</dbReference>